<dbReference type="Pfam" id="PF02652">
    <property type="entry name" value="Lactate_perm"/>
    <property type="match status" value="1"/>
</dbReference>
<proteinExistence type="inferred from homology"/>
<keyword evidence="5 8" id="KW-0812">Transmembrane</keyword>
<dbReference type="InterPro" id="IPR003804">
    <property type="entry name" value="Lactate_perm"/>
</dbReference>
<dbReference type="NCBIfam" id="TIGR00795">
    <property type="entry name" value="lctP"/>
    <property type="match status" value="1"/>
</dbReference>
<feature type="transmembrane region" description="Helical" evidence="8">
    <location>
        <begin position="233"/>
        <end position="250"/>
    </location>
</feature>
<sequence length="557" mass="59278">MSYHTITMRRHMMWTQVYNPTGNAVFSALLAAIPLFALFYMLAVRRSKGHYAAAVAVVLSAILSVFVWGMPMGTAASSFLYGAAFGLFPIVWIVVTAVWVYNMTVESGEFEYLKQSLANLTDDRRLQAIFIAFAFGAFLEGTAGFGTPVAITAAMLVGLGFKPLYAAGVCLIANTAPVAFGAIGVPIIVAGQVSGVSDMTISAIVGRQLPFLSIIVPLWLCVLMCGFKRSMEVLPAIAVAGVCFAGSQFLFSNFHGPTLPDIMSALITIIGLVVLLRVWKPATTWRLEGESDEAAISGGAPISFGVVLRAWSPYIILAVMVFLWGLPQFKNLLNAVPGAVLTFGWPGLDGMVMKTTPIAPADTVYGAKFTLNWLSAGGTAILLAGVFSVPLMPGYGYGKAISCFFRTIYMLRFPILTIAMILGLAYLMNYSGMSSTLGIAFTLTGGFFPLFAPLLGWLGVFLTGSDTSSNALFCGMQRNTAEVVGMSPELAVASNSSGGVTGKMISPQSISVATAATNMVGQEGDLFRFALPHSLAMTVCICILTWLQAGPLRWMLP</sequence>
<comment type="caution">
    <text evidence="9">The sequence shown here is derived from an EMBL/GenBank/DDBJ whole genome shotgun (WGS) entry which is preliminary data.</text>
</comment>
<accession>B6WQ00</accession>
<feature type="transmembrane region" description="Helical" evidence="8">
    <location>
        <begin position="129"/>
        <end position="157"/>
    </location>
</feature>
<evidence type="ECO:0000313" key="10">
    <source>
        <dbReference type="Proteomes" id="UP000003676"/>
    </source>
</evidence>
<dbReference type="eggNOG" id="COG1620">
    <property type="taxonomic scope" value="Bacteria"/>
</dbReference>
<dbReference type="GO" id="GO:0015295">
    <property type="term" value="F:solute:proton symporter activity"/>
    <property type="evidence" value="ECO:0007669"/>
    <property type="project" value="TreeGrafter"/>
</dbReference>
<feature type="transmembrane region" description="Helical" evidence="8">
    <location>
        <begin position="262"/>
        <end position="279"/>
    </location>
</feature>
<feature type="transmembrane region" description="Helical" evidence="8">
    <location>
        <begin position="164"/>
        <end position="189"/>
    </location>
</feature>
<keyword evidence="4 8" id="KW-1003">Cell membrane</keyword>
<gene>
    <name evidence="9" type="ORF">DESPIG_00123</name>
</gene>
<feature type="transmembrane region" description="Helical" evidence="8">
    <location>
        <begin position="49"/>
        <end position="68"/>
    </location>
</feature>
<dbReference type="PANTHER" id="PTHR30003">
    <property type="entry name" value="L-LACTATE PERMEASE"/>
    <property type="match status" value="1"/>
</dbReference>
<dbReference type="Proteomes" id="UP000003676">
    <property type="component" value="Unassembled WGS sequence"/>
</dbReference>
<dbReference type="GO" id="GO:0015129">
    <property type="term" value="F:lactate transmembrane transporter activity"/>
    <property type="evidence" value="ECO:0007669"/>
    <property type="project" value="UniProtKB-UniRule"/>
</dbReference>
<dbReference type="PANTHER" id="PTHR30003:SF0">
    <property type="entry name" value="GLYCOLATE PERMEASE GLCA-RELATED"/>
    <property type="match status" value="1"/>
</dbReference>
<keyword evidence="3 8" id="KW-0813">Transport</keyword>
<keyword evidence="6 8" id="KW-1133">Transmembrane helix</keyword>
<evidence type="ECO:0000256" key="6">
    <source>
        <dbReference type="ARBA" id="ARBA00022989"/>
    </source>
</evidence>
<dbReference type="AlphaFoldDB" id="B6WQ00"/>
<feature type="transmembrane region" description="Helical" evidence="8">
    <location>
        <begin position="209"/>
        <end position="226"/>
    </location>
</feature>
<reference evidence="9 10" key="1">
    <citation type="submission" date="2008-10" db="EMBL/GenBank/DDBJ databases">
        <title>Draft genome sequence of Desulvovibrio piger (ATCC 29098).</title>
        <authorList>
            <person name="Sudarsanam P."/>
            <person name="Ley R."/>
            <person name="Guruge J."/>
            <person name="Turnbaugh P.J."/>
            <person name="Mahowald M."/>
            <person name="Liep D."/>
            <person name="Gordon J."/>
        </authorList>
    </citation>
    <scope>NUCLEOTIDE SEQUENCE [LARGE SCALE GENOMIC DNA]</scope>
    <source>
        <strain evidence="9 10">ATCC 29098</strain>
    </source>
</reference>
<evidence type="ECO:0000313" key="9">
    <source>
        <dbReference type="EMBL" id="EEB34935.1"/>
    </source>
</evidence>
<feature type="transmembrane region" description="Helical" evidence="8">
    <location>
        <begin position="373"/>
        <end position="397"/>
    </location>
</feature>
<comment type="similarity">
    <text evidence="2 8">Belongs to the lactate permease family.</text>
</comment>
<feature type="transmembrane region" description="Helical" evidence="8">
    <location>
        <begin position="439"/>
        <end position="462"/>
    </location>
</feature>
<organism evidence="9 10">
    <name type="scientific">Desulfovibrio piger ATCC 29098</name>
    <dbReference type="NCBI Taxonomy" id="411464"/>
    <lineage>
        <taxon>Bacteria</taxon>
        <taxon>Pseudomonadati</taxon>
        <taxon>Thermodesulfobacteriota</taxon>
        <taxon>Desulfovibrionia</taxon>
        <taxon>Desulfovibrionales</taxon>
        <taxon>Desulfovibrionaceae</taxon>
        <taxon>Desulfovibrio</taxon>
    </lineage>
</organism>
<feature type="transmembrane region" description="Helical" evidence="8">
    <location>
        <begin position="21"/>
        <end position="43"/>
    </location>
</feature>
<dbReference type="EMBL" id="ABXU01000006">
    <property type="protein sequence ID" value="EEB34935.1"/>
    <property type="molecule type" value="Genomic_DNA"/>
</dbReference>
<reference evidence="9 10" key="2">
    <citation type="submission" date="2008-10" db="EMBL/GenBank/DDBJ databases">
        <authorList>
            <person name="Fulton L."/>
            <person name="Clifton S."/>
            <person name="Fulton B."/>
            <person name="Xu J."/>
            <person name="Minx P."/>
            <person name="Pepin K.H."/>
            <person name="Johnson M."/>
            <person name="Bhonagiri V."/>
            <person name="Nash W.E."/>
            <person name="Mardis E.R."/>
            <person name="Wilson R.K."/>
        </authorList>
    </citation>
    <scope>NUCLEOTIDE SEQUENCE [LARGE SCALE GENOMIC DNA]</scope>
    <source>
        <strain evidence="9 10">ATCC 29098</strain>
    </source>
</reference>
<evidence type="ECO:0000256" key="2">
    <source>
        <dbReference type="ARBA" id="ARBA00010100"/>
    </source>
</evidence>
<evidence type="ECO:0000256" key="8">
    <source>
        <dbReference type="RuleBase" id="RU365092"/>
    </source>
</evidence>
<comment type="function">
    <text evidence="8">Uptake of L-lactate across the membrane. Can also transport D-lactate and glycolate.</text>
</comment>
<evidence type="ECO:0000256" key="1">
    <source>
        <dbReference type="ARBA" id="ARBA00004651"/>
    </source>
</evidence>
<evidence type="ECO:0000256" key="5">
    <source>
        <dbReference type="ARBA" id="ARBA00022692"/>
    </source>
</evidence>
<evidence type="ECO:0000256" key="7">
    <source>
        <dbReference type="ARBA" id="ARBA00023136"/>
    </source>
</evidence>
<protein>
    <recommendedName>
        <fullName evidence="8">L-lactate permease</fullName>
    </recommendedName>
</protein>
<dbReference type="HOGENOM" id="CLU_021628_0_0_7"/>
<feature type="transmembrane region" description="Helical" evidence="8">
    <location>
        <begin position="409"/>
        <end position="427"/>
    </location>
</feature>
<feature type="transmembrane region" description="Helical" evidence="8">
    <location>
        <begin position="300"/>
        <end position="324"/>
    </location>
</feature>
<evidence type="ECO:0000256" key="3">
    <source>
        <dbReference type="ARBA" id="ARBA00022448"/>
    </source>
</evidence>
<feature type="transmembrane region" description="Helical" evidence="8">
    <location>
        <begin position="80"/>
        <end position="101"/>
    </location>
</feature>
<evidence type="ECO:0000256" key="4">
    <source>
        <dbReference type="ARBA" id="ARBA00022475"/>
    </source>
</evidence>
<comment type="subcellular location">
    <subcellularLocation>
        <location evidence="1 8">Cell membrane</location>
        <topology evidence="1 8">Multi-pass membrane protein</topology>
    </subcellularLocation>
</comment>
<dbReference type="GO" id="GO:0005886">
    <property type="term" value="C:plasma membrane"/>
    <property type="evidence" value="ECO:0007669"/>
    <property type="project" value="UniProtKB-SubCell"/>
</dbReference>
<keyword evidence="7 8" id="KW-0472">Membrane</keyword>
<name>B6WQ00_9BACT</name>
<feature type="transmembrane region" description="Helical" evidence="8">
    <location>
        <begin position="529"/>
        <end position="549"/>
    </location>
</feature>